<proteinExistence type="predicted"/>
<gene>
    <name evidence="2" type="ORF">E2C01_058714</name>
</gene>
<evidence type="ECO:0000256" key="1">
    <source>
        <dbReference type="SAM" id="MobiDB-lite"/>
    </source>
</evidence>
<protein>
    <submittedName>
        <fullName evidence="2">Uncharacterized protein</fullName>
    </submittedName>
</protein>
<reference evidence="2 3" key="1">
    <citation type="submission" date="2019-05" db="EMBL/GenBank/DDBJ databases">
        <title>Another draft genome of Portunus trituberculatus and its Hox gene families provides insights of decapod evolution.</title>
        <authorList>
            <person name="Jeong J.-H."/>
            <person name="Song I."/>
            <person name="Kim S."/>
            <person name="Choi T."/>
            <person name="Kim D."/>
            <person name="Ryu S."/>
            <person name="Kim W."/>
        </authorList>
    </citation>
    <scope>NUCLEOTIDE SEQUENCE [LARGE SCALE GENOMIC DNA]</scope>
    <source>
        <tissue evidence="2">Muscle</tissue>
    </source>
</reference>
<sequence>MITGCHVNLRISLVHTERSKIIGYSFRKSGRGTEAGYASRGGLDRTRYKGQKKPSMTEAACGEGTREYMQGGSASLYPSNQAGGGRARHATVFLNRR</sequence>
<organism evidence="2 3">
    <name type="scientific">Portunus trituberculatus</name>
    <name type="common">Swimming crab</name>
    <name type="synonym">Neptunus trituberculatus</name>
    <dbReference type="NCBI Taxonomy" id="210409"/>
    <lineage>
        <taxon>Eukaryota</taxon>
        <taxon>Metazoa</taxon>
        <taxon>Ecdysozoa</taxon>
        <taxon>Arthropoda</taxon>
        <taxon>Crustacea</taxon>
        <taxon>Multicrustacea</taxon>
        <taxon>Malacostraca</taxon>
        <taxon>Eumalacostraca</taxon>
        <taxon>Eucarida</taxon>
        <taxon>Decapoda</taxon>
        <taxon>Pleocyemata</taxon>
        <taxon>Brachyura</taxon>
        <taxon>Eubrachyura</taxon>
        <taxon>Portunoidea</taxon>
        <taxon>Portunidae</taxon>
        <taxon>Portuninae</taxon>
        <taxon>Portunus</taxon>
    </lineage>
</organism>
<dbReference type="AlphaFoldDB" id="A0A5B7H3Y1"/>
<comment type="caution">
    <text evidence="2">The sequence shown here is derived from an EMBL/GenBank/DDBJ whole genome shotgun (WGS) entry which is preliminary data.</text>
</comment>
<evidence type="ECO:0000313" key="3">
    <source>
        <dbReference type="Proteomes" id="UP000324222"/>
    </source>
</evidence>
<dbReference type="Proteomes" id="UP000324222">
    <property type="component" value="Unassembled WGS sequence"/>
</dbReference>
<name>A0A5B7H3Y1_PORTR</name>
<dbReference type="EMBL" id="VSRR010022289">
    <property type="protein sequence ID" value="MPC64596.1"/>
    <property type="molecule type" value="Genomic_DNA"/>
</dbReference>
<evidence type="ECO:0000313" key="2">
    <source>
        <dbReference type="EMBL" id="MPC64596.1"/>
    </source>
</evidence>
<accession>A0A5B7H3Y1</accession>
<feature type="region of interest" description="Disordered" evidence="1">
    <location>
        <begin position="30"/>
        <end position="58"/>
    </location>
</feature>
<keyword evidence="3" id="KW-1185">Reference proteome</keyword>